<dbReference type="EMBL" id="CP095053">
    <property type="protein sequence ID" value="UOR05018.1"/>
    <property type="molecule type" value="Genomic_DNA"/>
</dbReference>
<gene>
    <name evidence="3" type="ORF">MUN82_19030</name>
</gene>
<organism evidence="3 4">
    <name type="scientific">Hymenobacter aerilatus</name>
    <dbReference type="NCBI Taxonomy" id="2932251"/>
    <lineage>
        <taxon>Bacteria</taxon>
        <taxon>Pseudomonadati</taxon>
        <taxon>Bacteroidota</taxon>
        <taxon>Cytophagia</taxon>
        <taxon>Cytophagales</taxon>
        <taxon>Hymenobacteraceae</taxon>
        <taxon>Hymenobacter</taxon>
    </lineage>
</organism>
<keyword evidence="4" id="KW-1185">Reference proteome</keyword>
<sequence length="172" mass="18720">MTAPILFRFALLSGLLGGIAPVAWAQQKPTNHAPVSAHAPTDQPLAFASADAAKRLRELDTQIASAVKQARTTLPGVKKRFQAGLPEEQVLFLTTRLYDANGTFEQVFIRVREWSGTVVHGIIANELLTVQSFAQGQQITFPEKAVLDWTISLPDGSEEGNFVGKLLDSLPR</sequence>
<evidence type="ECO:0000256" key="1">
    <source>
        <dbReference type="SAM" id="SignalP"/>
    </source>
</evidence>
<keyword evidence="1" id="KW-0732">Signal</keyword>
<dbReference type="Pfam" id="PF10077">
    <property type="entry name" value="DUF2314"/>
    <property type="match status" value="1"/>
</dbReference>
<feature type="chain" id="PRO_5035795969" evidence="1">
    <location>
        <begin position="26"/>
        <end position="172"/>
    </location>
</feature>
<dbReference type="Proteomes" id="UP000829925">
    <property type="component" value="Chromosome"/>
</dbReference>
<evidence type="ECO:0000313" key="3">
    <source>
        <dbReference type="EMBL" id="UOR05018.1"/>
    </source>
</evidence>
<feature type="signal peptide" evidence="1">
    <location>
        <begin position="1"/>
        <end position="25"/>
    </location>
</feature>
<evidence type="ECO:0000313" key="4">
    <source>
        <dbReference type="Proteomes" id="UP000829925"/>
    </source>
</evidence>
<dbReference type="InterPro" id="IPR018756">
    <property type="entry name" value="DUF2314"/>
</dbReference>
<evidence type="ECO:0000259" key="2">
    <source>
        <dbReference type="Pfam" id="PF10077"/>
    </source>
</evidence>
<protein>
    <submittedName>
        <fullName evidence="3">DUF2314 domain-containing protein</fullName>
    </submittedName>
</protein>
<accession>A0A8T9SSB1</accession>
<dbReference type="RefSeq" id="WP_245092946.1">
    <property type="nucleotide sequence ID" value="NZ_CP095053.1"/>
</dbReference>
<reference evidence="3 4" key="1">
    <citation type="submission" date="2022-04" db="EMBL/GenBank/DDBJ databases">
        <title>Hymenobacter sp. isolated from the air.</title>
        <authorList>
            <person name="Won M."/>
            <person name="Lee C.-M."/>
            <person name="Woen H.-Y."/>
            <person name="Kwon S.-W."/>
        </authorList>
    </citation>
    <scope>NUCLEOTIDE SEQUENCE [LARGE SCALE GENOMIC DNA]</scope>
    <source>
        <strain evidence="4">5413 J-13</strain>
    </source>
</reference>
<feature type="domain" description="DUF2314" evidence="2">
    <location>
        <begin position="61"/>
        <end position="153"/>
    </location>
</feature>
<proteinExistence type="predicted"/>
<dbReference type="KEGG" id="haei:MUN82_19030"/>
<dbReference type="AlphaFoldDB" id="A0A8T9SSB1"/>
<name>A0A8T9SSB1_9BACT</name>